<dbReference type="GeneID" id="76521913"/>
<dbReference type="InterPro" id="IPR019671">
    <property type="entry name" value="DUF2526"/>
</dbReference>
<dbReference type="RefSeq" id="WP_072063624.1">
    <property type="nucleotide sequence ID" value="NZ_CAXOSF010000006.1"/>
</dbReference>
<evidence type="ECO:0000313" key="2">
    <source>
        <dbReference type="Proteomes" id="UP000183920"/>
    </source>
</evidence>
<dbReference type="AlphaFoldDB" id="A0A0G4Q7Q4"/>
<organism evidence="1 2">
    <name type="scientific">Proteus penneri</name>
    <dbReference type="NCBI Taxonomy" id="102862"/>
    <lineage>
        <taxon>Bacteria</taxon>
        <taxon>Pseudomonadati</taxon>
        <taxon>Pseudomonadota</taxon>
        <taxon>Gammaproteobacteria</taxon>
        <taxon>Enterobacterales</taxon>
        <taxon>Morganellaceae</taxon>
        <taxon>Proteus</taxon>
    </lineage>
</organism>
<proteinExistence type="predicted"/>
<dbReference type="Pfam" id="PF10735">
    <property type="entry name" value="DUF2526"/>
    <property type="match status" value="1"/>
</dbReference>
<sequence length="60" mass="7093">MSHYDEVIKQVDDAIATTSIETMNELLVELGKDKTIEFPLRYEQQERLRTAIFHHGEKHH</sequence>
<evidence type="ECO:0008006" key="3">
    <source>
        <dbReference type="Google" id="ProtNLM"/>
    </source>
</evidence>
<evidence type="ECO:0000313" key="1">
    <source>
        <dbReference type="EMBL" id="CRL61649.1"/>
    </source>
</evidence>
<dbReference type="Proteomes" id="UP000183920">
    <property type="component" value="Unassembled WGS sequence"/>
</dbReference>
<protein>
    <recommendedName>
        <fullName evidence="3">DUF2526 domain-containing protein</fullName>
    </recommendedName>
</protein>
<accession>A0A0G4Q7Q4</accession>
<reference evidence="2" key="1">
    <citation type="submission" date="2015-06" db="EMBL/GenBank/DDBJ databases">
        <authorList>
            <person name="Urmite Genomes"/>
        </authorList>
    </citation>
    <scope>NUCLEOTIDE SEQUENCE [LARGE SCALE GENOMIC DNA]</scope>
    <source>
        <strain evidence="2">CSUR P1867</strain>
    </source>
</reference>
<name>A0A0G4Q7Q4_9GAMM</name>
<gene>
    <name evidence="1" type="ORF">BN1804_01575</name>
</gene>
<dbReference type="EMBL" id="CVRY01000003">
    <property type="protein sequence ID" value="CRL61649.1"/>
    <property type="molecule type" value="Genomic_DNA"/>
</dbReference>